<dbReference type="InterPro" id="IPR007480">
    <property type="entry name" value="DUF529"/>
</dbReference>
<dbReference type="Proteomes" id="UP000031512">
    <property type="component" value="Unassembled WGS sequence"/>
</dbReference>
<keyword evidence="4" id="KW-1185">Reference proteome</keyword>
<evidence type="ECO:0000313" key="4">
    <source>
        <dbReference type="Proteomes" id="UP000031512"/>
    </source>
</evidence>
<dbReference type="AlphaFoldDB" id="L1LDT3"/>
<accession>L1LDT3</accession>
<dbReference type="RefSeq" id="XP_004832968.1">
    <property type="nucleotide sequence ID" value="XM_004832911.1"/>
</dbReference>
<feature type="compositionally biased region" description="Acidic residues" evidence="1">
    <location>
        <begin position="308"/>
        <end position="333"/>
    </location>
</feature>
<evidence type="ECO:0000256" key="2">
    <source>
        <dbReference type="SAM" id="SignalP"/>
    </source>
</evidence>
<dbReference type="GeneID" id="15807920"/>
<comment type="caution">
    <text evidence="3">The sequence shown here is derived from an EMBL/GenBank/DDBJ whole genome shotgun (WGS) entry which is preliminary data.</text>
</comment>
<organism evidence="3 4">
    <name type="scientific">Theileria equi strain WA</name>
    <dbReference type="NCBI Taxonomy" id="1537102"/>
    <lineage>
        <taxon>Eukaryota</taxon>
        <taxon>Sar</taxon>
        <taxon>Alveolata</taxon>
        <taxon>Apicomplexa</taxon>
        <taxon>Aconoidasida</taxon>
        <taxon>Piroplasmida</taxon>
        <taxon>Theileriidae</taxon>
        <taxon>Theileria</taxon>
    </lineage>
</organism>
<feature type="signal peptide" evidence="2">
    <location>
        <begin position="1"/>
        <end position="18"/>
    </location>
</feature>
<evidence type="ECO:0000256" key="1">
    <source>
        <dbReference type="SAM" id="MobiDB-lite"/>
    </source>
</evidence>
<keyword evidence="2" id="KW-0732">Signal</keyword>
<dbReference type="KEGG" id="beq:BEWA_035520"/>
<name>L1LDT3_THEEQ</name>
<dbReference type="EMBL" id="ACOU01000002">
    <property type="protein sequence ID" value="EKX73516.1"/>
    <property type="molecule type" value="Genomic_DNA"/>
</dbReference>
<feature type="chain" id="PRO_5003953240" evidence="2">
    <location>
        <begin position="19"/>
        <end position="333"/>
    </location>
</feature>
<feature type="region of interest" description="Disordered" evidence="1">
    <location>
        <begin position="290"/>
        <end position="333"/>
    </location>
</feature>
<dbReference type="Pfam" id="PF04385">
    <property type="entry name" value="FAINT"/>
    <property type="match status" value="2"/>
</dbReference>
<dbReference type="VEuPathDB" id="PiroplasmaDB:BEWA_035520"/>
<dbReference type="OrthoDB" id="360827at2759"/>
<proteinExistence type="predicted"/>
<gene>
    <name evidence="3" type="ORF">BEWA_035520</name>
</gene>
<protein>
    <submittedName>
        <fullName evidence="3">Signal peptide containing protein</fullName>
    </submittedName>
</protein>
<evidence type="ECO:0000313" key="3">
    <source>
        <dbReference type="EMBL" id="EKX73516.1"/>
    </source>
</evidence>
<reference evidence="3 4" key="1">
    <citation type="journal article" date="2012" name="BMC Genomics">
        <title>Comparative genomic analysis and phylogenetic position of Theileria equi.</title>
        <authorList>
            <person name="Kappmeyer L.S."/>
            <person name="Thiagarajan M."/>
            <person name="Herndon D.R."/>
            <person name="Ramsay J.D."/>
            <person name="Caler E."/>
            <person name="Djikeng A."/>
            <person name="Gillespie J.J."/>
            <person name="Lau A.O."/>
            <person name="Roalson E.H."/>
            <person name="Silva J.C."/>
            <person name="Silva M.G."/>
            <person name="Suarez C.E."/>
            <person name="Ueti M.W."/>
            <person name="Nene V.M."/>
            <person name="Mealey R.H."/>
            <person name="Knowles D.P."/>
            <person name="Brayton K.A."/>
        </authorList>
    </citation>
    <scope>NUCLEOTIDE SEQUENCE [LARGE SCALE GENOMIC DNA]</scope>
    <source>
        <strain evidence="3 4">WA</strain>
    </source>
</reference>
<feature type="region of interest" description="Disordered" evidence="1">
    <location>
        <begin position="30"/>
        <end position="65"/>
    </location>
</feature>
<feature type="compositionally biased region" description="Basic and acidic residues" evidence="1">
    <location>
        <begin position="290"/>
        <end position="301"/>
    </location>
</feature>
<sequence length="333" mass="36955">MNVFSVLLTVCLVELCHCGDDATATKEALKGAVGGQQNSPNSVEESKQVVPPSQPTPEESAPLSARAKKVGPLFDVKESGDNGVFYLTCTPKKDKNPKRLVYEGVIVWDGKRKAQFLSALIYFNGDQPYLVTLHCRENRKDYTLFLHYNGDNWEHNRREYGRKLNMLKGIVPVVQPARQVNTIPITLDLSSLNESEIEIATREDRGVSHTTYSPKEGVLITSVVEGGAQLWATPEGEKLLFARVSTKGESSLLFISAKICGRVSKRYFEKLGGQWKKITEGNYDKKLDDLKNEPIEKHAEENGQSNDTSEDSPGEESPETESADLTSESEDSE</sequence>